<dbReference type="InterPro" id="IPR046373">
    <property type="entry name" value="Acyl-CoA_Oxase/DH_mid-dom_sf"/>
</dbReference>
<comment type="subcellular location">
    <subcellularLocation>
        <location evidence="2">Mitochondrion matrix</location>
    </subcellularLocation>
</comment>
<feature type="region of interest" description="Disordered" evidence="20">
    <location>
        <begin position="519"/>
        <end position="585"/>
    </location>
</feature>
<dbReference type="GO" id="GO:0050660">
    <property type="term" value="F:flavin adenine dinucleotide binding"/>
    <property type="evidence" value="ECO:0007669"/>
    <property type="project" value="InterPro"/>
</dbReference>
<protein>
    <recommendedName>
        <fullName evidence="6">Long-chain specific acyl-CoA dehydrogenase, mitochondrial</fullName>
        <ecNumber evidence="5">1.3.8.8</ecNumber>
    </recommendedName>
</protein>
<dbReference type="EC" id="1.3.8.8" evidence="5"/>
<comment type="similarity">
    <text evidence="3">Belongs to the acyl-CoA dehydrogenase family.</text>
</comment>
<dbReference type="Gene3D" id="1.10.540.10">
    <property type="entry name" value="Acyl-CoA dehydrogenase/oxidase, N-terminal domain"/>
    <property type="match status" value="1"/>
</dbReference>
<dbReference type="AlphaFoldDB" id="A0A3M0KYL7"/>
<dbReference type="Pfam" id="PF00441">
    <property type="entry name" value="Acyl-CoA_dh_1"/>
    <property type="match status" value="1"/>
</dbReference>
<evidence type="ECO:0000313" key="23">
    <source>
        <dbReference type="Proteomes" id="UP000269221"/>
    </source>
</evidence>
<dbReference type="Pfam" id="PF15275">
    <property type="entry name" value="PEHE"/>
    <property type="match status" value="1"/>
</dbReference>
<dbReference type="GO" id="GO:0044545">
    <property type="term" value="C:NSL complex"/>
    <property type="evidence" value="ECO:0007669"/>
    <property type="project" value="TreeGrafter"/>
</dbReference>
<dbReference type="Pfam" id="PF02771">
    <property type="entry name" value="Acyl-CoA_dh_N"/>
    <property type="match status" value="1"/>
</dbReference>
<dbReference type="OrthoDB" id="6022640at2759"/>
<dbReference type="InterPro" id="IPR029332">
    <property type="entry name" value="PEHE_dom"/>
</dbReference>
<evidence type="ECO:0000256" key="18">
    <source>
        <dbReference type="ARBA" id="ARBA00049140"/>
    </source>
</evidence>
<dbReference type="InterPro" id="IPR036250">
    <property type="entry name" value="AcylCo_DH-like_C"/>
</dbReference>
<dbReference type="FunFam" id="2.40.110.10:FF:000002">
    <property type="entry name" value="Acyl-CoA dehydrogenase fadE12"/>
    <property type="match status" value="1"/>
</dbReference>
<comment type="catalytic activity">
    <reaction evidence="17">
        <text>oxidized [electron-transfer flavoprotein] + (9Z)-octadecenoyl-CoA + H(+) = (2E,9Z)-octadecadienoyl-CoA + reduced [electron-transfer flavoprotein]</text>
        <dbReference type="Rhea" id="RHEA:47300"/>
        <dbReference type="Rhea" id="RHEA-COMP:10685"/>
        <dbReference type="Rhea" id="RHEA-COMP:10686"/>
        <dbReference type="ChEBI" id="CHEBI:15378"/>
        <dbReference type="ChEBI" id="CHEBI:57387"/>
        <dbReference type="ChEBI" id="CHEBI:57692"/>
        <dbReference type="ChEBI" id="CHEBI:58307"/>
        <dbReference type="ChEBI" id="CHEBI:77553"/>
    </reaction>
    <physiologicalReaction direction="left-to-right" evidence="17">
        <dbReference type="Rhea" id="RHEA:47301"/>
    </physiologicalReaction>
</comment>
<dbReference type="InterPro" id="IPR026180">
    <property type="entry name" value="NSL1"/>
</dbReference>
<dbReference type="InterPro" id="IPR009100">
    <property type="entry name" value="AcylCoA_DH/oxidase_NM_dom_sf"/>
</dbReference>
<name>A0A3M0KYL7_HIRRU</name>
<evidence type="ECO:0000256" key="4">
    <source>
        <dbReference type="ARBA" id="ARBA00011881"/>
    </source>
</evidence>
<comment type="catalytic activity">
    <reaction evidence="19">
        <text>octadecanoyl-CoA + oxidized [electron-transfer flavoprotein] + H(+) = (2E)-octadecenoyl-CoA + reduced [electron-transfer flavoprotein]</text>
        <dbReference type="Rhea" id="RHEA:47240"/>
        <dbReference type="Rhea" id="RHEA-COMP:10685"/>
        <dbReference type="Rhea" id="RHEA-COMP:10686"/>
        <dbReference type="ChEBI" id="CHEBI:15378"/>
        <dbReference type="ChEBI" id="CHEBI:57394"/>
        <dbReference type="ChEBI" id="CHEBI:57692"/>
        <dbReference type="ChEBI" id="CHEBI:58307"/>
        <dbReference type="ChEBI" id="CHEBI:71412"/>
    </reaction>
    <physiologicalReaction direction="left-to-right" evidence="19">
        <dbReference type="Rhea" id="RHEA:47241"/>
    </physiologicalReaction>
</comment>
<evidence type="ECO:0000256" key="20">
    <source>
        <dbReference type="SAM" id="MobiDB-lite"/>
    </source>
</evidence>
<dbReference type="CDD" id="cd01160">
    <property type="entry name" value="LCAD"/>
    <property type="match status" value="1"/>
</dbReference>
<dbReference type="Gene3D" id="1.20.140.10">
    <property type="entry name" value="Butyryl-CoA Dehydrogenase, subunit A, domain 3"/>
    <property type="match status" value="2"/>
</dbReference>
<sequence length="1261" mass="140959">MATRLLRLRGLLRAAGSRPFSAQPSPLQTEQHGTKRLEPSSAKTLIDIGTRRIFSSEHDIFRESARKFFQEEVLPFHAEWEKDGQVSRELWEKAGQQGLLGVAIAEKHGGIGADILSSAIVWEEQMYVNCTGPGFSLHSDIVMPYIANYGSEEQIKHFIPQMVTGKCIGAIAMTEPGAGSDLQGIRTYAKKDGSDWILNGSKVFITNGWMSDVVIVVAVTDRQARSPAHGISLFLVENGTKGFIKGRKLNKIGLKAQDTAELFFEDVRLPASALLGKENKGFYYLMAELPQERLLIADMALASCEFMFEETRNYVKQRKAFGKTIAHLQLHADKRLDSATASMAKYWCSDLQNSIATQCVQMHGGWGYMWEYPIAKAFVDARVQPIYGGTNEIMKELIARDIVSDNSASHIAQGHVFQFGQGYMTDLRFLGLIPQTDRIKNEMRAMESDTALCMENSRAVEEKIKEDSIAQITCSVLGFPTAESNLRNDIFSVQHFGPPPSSKCYQSVLLMSTNSAFSNKTGKQTKAGEPGCSKMRKSLPNGADTSFGHISHSEPEQQVKGAAFSETTSPNLAGMQRVSGSSVTESGNAEEMQLLNGKWYKKNGVLGRTLEVCTETIKGDLLHQILHGPSEGILSCPQEEVYARLLQCVTKQQMEISRAKRTQKRLQMLLAKHVIKHCDQQLKCFVKHQLQRMKVFHEPARFLGNSSLRRTEGWAENNTTTSESSLSVDVQNGVSIAPGEIRGFALSTGGLLSRVEKDLDSDATCSSSDEDGEEQTVRTTVEASWLKIPSVPATVLSVTAVLSALYLPPQSQQKQGMVVLEEFPFPKDLLKKQIQLTDQEVLLNATGNSQAAIERQDSLPEHDFEMSPSSPTLLLRNIEKQSAQLSEIISSLIAPLNLSPASSSLSSKTCRHRQLVNGISFRASDNREVSSSGSWLLDHQHIKKRRRDRTRLKSVSVNNVSTSARTRPLHSFQKRKLYRMHSACHWNQQTSTSRDASFPYKTRLPSTFSSSEYSTESKILDYVQELDSSFHPVLSFPSDIPLHIYFETLLRKDDIRGEPADTSSLGGEFKVSADNDYNPHVSVKQWSSGCLSNSKSQLVLGDQLSEGRKKRHLSETAVGESSTRFETFSFQHAEPESHNSFTPTSSVSAISRPSHSSSSQHNSRRRLRSESSYDIDNIVIPMSLVAPSKLEKLQYKEILTPSWRVVELQPLEKSQTDEEEVEDLSDKAFSLRHAKYEERERARWSLWEQSRWPRRNSRQVY</sequence>
<evidence type="ECO:0000256" key="16">
    <source>
        <dbReference type="ARBA" id="ARBA00048187"/>
    </source>
</evidence>
<dbReference type="STRING" id="333673.A0A3M0KYL7"/>
<keyword evidence="8" id="KW-0285">Flavoprotein</keyword>
<dbReference type="Pfam" id="PF02770">
    <property type="entry name" value="Acyl-CoA_dh_M"/>
    <property type="match status" value="1"/>
</dbReference>
<dbReference type="InterPro" id="IPR034179">
    <property type="entry name" value="LCAD"/>
</dbReference>
<feature type="region of interest" description="Disordered" evidence="20">
    <location>
        <begin position="1133"/>
        <end position="1169"/>
    </location>
</feature>
<keyword evidence="9" id="KW-0274">FAD</keyword>
<dbReference type="GO" id="GO:0035035">
    <property type="term" value="F:histone acetyltransferase binding"/>
    <property type="evidence" value="ECO:0007669"/>
    <property type="project" value="TreeGrafter"/>
</dbReference>
<evidence type="ECO:0000256" key="19">
    <source>
        <dbReference type="ARBA" id="ARBA00049224"/>
    </source>
</evidence>
<dbReference type="InterPro" id="IPR006091">
    <property type="entry name" value="Acyl-CoA_Oxase/DH_mid-dom"/>
</dbReference>
<dbReference type="UniPathway" id="UPA00660"/>
<dbReference type="PROSITE" id="PS00072">
    <property type="entry name" value="ACYL_COA_DH_1"/>
    <property type="match status" value="1"/>
</dbReference>
<evidence type="ECO:0000256" key="11">
    <source>
        <dbReference type="ARBA" id="ARBA00023002"/>
    </source>
</evidence>
<dbReference type="GO" id="GO:0005759">
    <property type="term" value="C:mitochondrial matrix"/>
    <property type="evidence" value="ECO:0007669"/>
    <property type="project" value="UniProtKB-SubCell"/>
</dbReference>
<comment type="catalytic activity">
    <reaction evidence="16">
        <text>(5Z)-tetradecenoyl-CoA + oxidized [electron-transfer flavoprotein] + H(+) = (2E,5Z)-tetradecadienoyl-CoA + reduced [electron-transfer flavoprotein]</text>
        <dbReference type="Rhea" id="RHEA:47448"/>
        <dbReference type="Rhea" id="RHEA-COMP:10685"/>
        <dbReference type="Rhea" id="RHEA-COMP:10686"/>
        <dbReference type="ChEBI" id="CHEBI:15378"/>
        <dbReference type="ChEBI" id="CHEBI:57692"/>
        <dbReference type="ChEBI" id="CHEBI:58307"/>
        <dbReference type="ChEBI" id="CHEBI:84650"/>
        <dbReference type="ChEBI" id="CHEBI:87701"/>
    </reaction>
    <physiologicalReaction direction="left-to-right" evidence="16">
        <dbReference type="Rhea" id="RHEA:47449"/>
    </physiologicalReaction>
</comment>
<evidence type="ECO:0000256" key="5">
    <source>
        <dbReference type="ARBA" id="ARBA00012040"/>
    </source>
</evidence>
<evidence type="ECO:0000313" key="22">
    <source>
        <dbReference type="EMBL" id="RMC18348.1"/>
    </source>
</evidence>
<evidence type="ECO:0000256" key="7">
    <source>
        <dbReference type="ARBA" id="ARBA00022553"/>
    </source>
</evidence>
<feature type="compositionally biased region" description="Low complexity" evidence="20">
    <location>
        <begin position="1145"/>
        <end position="1161"/>
    </location>
</feature>
<feature type="compositionally biased region" description="Polar residues" evidence="20">
    <location>
        <begin position="20"/>
        <end position="31"/>
    </location>
</feature>
<dbReference type="InterPro" id="IPR006089">
    <property type="entry name" value="Acyl-CoA_DH_CS"/>
</dbReference>
<dbReference type="InterPro" id="IPR013786">
    <property type="entry name" value="AcylCoA_DH/ox_N"/>
</dbReference>
<evidence type="ECO:0000259" key="21">
    <source>
        <dbReference type="PROSITE" id="PS52052"/>
    </source>
</evidence>
<comment type="catalytic activity">
    <reaction evidence="15">
        <text>tetracosanoyl-CoA + oxidized [electron-transfer flavoprotein] + H(+) = (2E)-tetracosenoyl-CoA + reduced [electron-transfer flavoprotein]</text>
        <dbReference type="Rhea" id="RHEA:47232"/>
        <dbReference type="Rhea" id="RHEA-COMP:10685"/>
        <dbReference type="Rhea" id="RHEA-COMP:10686"/>
        <dbReference type="ChEBI" id="CHEBI:15378"/>
        <dbReference type="ChEBI" id="CHEBI:57692"/>
        <dbReference type="ChEBI" id="CHEBI:58307"/>
        <dbReference type="ChEBI" id="CHEBI:65052"/>
        <dbReference type="ChEBI" id="CHEBI:74693"/>
    </reaction>
    <physiologicalReaction direction="left-to-right" evidence="15">
        <dbReference type="Rhea" id="RHEA:47233"/>
    </physiologicalReaction>
</comment>
<gene>
    <name evidence="22" type="ORF">DUI87_04234</name>
</gene>
<dbReference type="InterPro" id="IPR037069">
    <property type="entry name" value="AcylCoA_DH/ox_N_sf"/>
</dbReference>
<evidence type="ECO:0000256" key="15">
    <source>
        <dbReference type="ARBA" id="ARBA00048086"/>
    </source>
</evidence>
<dbReference type="GO" id="GO:0042758">
    <property type="term" value="P:long-chain fatty acid catabolic process"/>
    <property type="evidence" value="ECO:0007669"/>
    <property type="project" value="InterPro"/>
</dbReference>
<proteinExistence type="inferred from homology"/>
<evidence type="ECO:0000256" key="6">
    <source>
        <dbReference type="ARBA" id="ARBA00014123"/>
    </source>
</evidence>
<dbReference type="PANTHER" id="PTHR22443:SF16">
    <property type="entry name" value="KAT8 REGULATORY NSL COMPLEX SUBUNIT 1-LIKE PROTEIN"/>
    <property type="match status" value="1"/>
</dbReference>
<dbReference type="Gene3D" id="2.40.110.10">
    <property type="entry name" value="Butyryl-CoA Dehydrogenase, subunit A, domain 2"/>
    <property type="match status" value="1"/>
</dbReference>
<accession>A0A3M0KYL7</accession>
<feature type="region of interest" description="Disordered" evidence="20">
    <location>
        <begin position="17"/>
        <end position="36"/>
    </location>
</feature>
<evidence type="ECO:0000256" key="2">
    <source>
        <dbReference type="ARBA" id="ARBA00004305"/>
    </source>
</evidence>
<keyword evidence="7" id="KW-0597">Phosphoprotein</keyword>
<dbReference type="InterPro" id="IPR009075">
    <property type="entry name" value="AcylCo_DH/oxidase_C"/>
</dbReference>
<comment type="catalytic activity">
    <reaction evidence="18">
        <text>eicosanoyl-CoA + oxidized [electron-transfer flavoprotein] + H(+) = (2E)-eicosenoyl-CoA + reduced [electron-transfer flavoprotein]</text>
        <dbReference type="Rhea" id="RHEA:47236"/>
        <dbReference type="Rhea" id="RHEA-COMP:10685"/>
        <dbReference type="Rhea" id="RHEA-COMP:10686"/>
        <dbReference type="ChEBI" id="CHEBI:15378"/>
        <dbReference type="ChEBI" id="CHEBI:57380"/>
        <dbReference type="ChEBI" id="CHEBI:57692"/>
        <dbReference type="ChEBI" id="CHEBI:58307"/>
        <dbReference type="ChEBI" id="CHEBI:74691"/>
    </reaction>
    <physiologicalReaction direction="left-to-right" evidence="18">
        <dbReference type="Rhea" id="RHEA:47237"/>
    </physiologicalReaction>
</comment>
<comment type="catalytic activity">
    <reaction evidence="13">
        <text>a long-chain 2,3-saturated fatty acyl-CoA + oxidized [electron-transfer flavoprotein] + H(+) = a long-chain (2E)-enoyl-CoA + reduced [electron-transfer flavoprotein]</text>
        <dbReference type="Rhea" id="RHEA:17721"/>
        <dbReference type="Rhea" id="RHEA-COMP:10685"/>
        <dbReference type="Rhea" id="RHEA-COMP:10686"/>
        <dbReference type="ChEBI" id="CHEBI:15378"/>
        <dbReference type="ChEBI" id="CHEBI:57692"/>
        <dbReference type="ChEBI" id="CHEBI:58307"/>
        <dbReference type="ChEBI" id="CHEBI:83721"/>
        <dbReference type="ChEBI" id="CHEBI:83727"/>
        <dbReference type="EC" id="1.3.8.8"/>
    </reaction>
    <physiologicalReaction direction="left-to-right" evidence="13">
        <dbReference type="Rhea" id="RHEA:17722"/>
    </physiologicalReaction>
</comment>
<comment type="function">
    <text evidence="12">Long-chain specific acyl-CoA dehydrogenase is one of the acyl-CoA dehydrogenases that catalyze the first step of mitochondrial fatty acid beta-oxidation, an aerobic process breaking down fatty acids into acetyl-CoA and allowing the production of energy from fats. The first step of fatty acid beta-oxidation consists in the removal of one hydrogen from C-2 and C-3 of the straight-chain fatty acyl-CoA thioester, resulting in the formation of trans-2-enoyl-CoA. Among the different mitochondrial acyl-CoA dehydrogenases, long-chain specific acyl-CoA dehydrogenase can act on saturated and unsaturated acyl-CoAs with 6 to 24 carbons with a preference for 8 to 18 carbons long primary chains.</text>
</comment>
<evidence type="ECO:0000256" key="17">
    <source>
        <dbReference type="ARBA" id="ARBA00048725"/>
    </source>
</evidence>
<keyword evidence="11" id="KW-0560">Oxidoreductase</keyword>
<keyword evidence="10" id="KW-0809">Transit peptide</keyword>
<dbReference type="SUPFAM" id="SSF47203">
    <property type="entry name" value="Acyl-CoA dehydrogenase C-terminal domain-like"/>
    <property type="match status" value="1"/>
</dbReference>
<dbReference type="PANTHER" id="PTHR22443">
    <property type="entry name" value="NON-SPECIFIC LETHAL 1, ISOFORM M"/>
    <property type="match status" value="1"/>
</dbReference>
<keyword evidence="23" id="KW-1185">Reference proteome</keyword>
<comment type="caution">
    <text evidence="22">The sequence shown here is derived from an EMBL/GenBank/DDBJ whole genome shotgun (WGS) entry which is preliminary data.</text>
</comment>
<dbReference type="Proteomes" id="UP000269221">
    <property type="component" value="Unassembled WGS sequence"/>
</dbReference>
<evidence type="ECO:0000256" key="9">
    <source>
        <dbReference type="ARBA" id="ARBA00022827"/>
    </source>
</evidence>
<evidence type="ECO:0000256" key="13">
    <source>
        <dbReference type="ARBA" id="ARBA00047434"/>
    </source>
</evidence>
<dbReference type="GO" id="GO:0004466">
    <property type="term" value="F:long-chain fatty acyl-CoA dehydrogenase activity"/>
    <property type="evidence" value="ECO:0007669"/>
    <property type="project" value="UniProtKB-EC"/>
</dbReference>
<dbReference type="Gene3D" id="6.10.250.3170">
    <property type="match status" value="1"/>
</dbReference>
<comment type="subunit">
    <text evidence="4">Homotetramer.</text>
</comment>
<evidence type="ECO:0000256" key="8">
    <source>
        <dbReference type="ARBA" id="ARBA00022630"/>
    </source>
</evidence>
<dbReference type="PROSITE" id="PS00073">
    <property type="entry name" value="ACYL_COA_DH_2"/>
    <property type="match status" value="1"/>
</dbReference>
<comment type="cofactor">
    <cofactor evidence="1">
        <name>FAD</name>
        <dbReference type="ChEBI" id="CHEBI:57692"/>
    </cofactor>
</comment>
<dbReference type="EMBL" id="QRBI01000096">
    <property type="protein sequence ID" value="RMC18348.1"/>
    <property type="molecule type" value="Genomic_DNA"/>
</dbReference>
<dbReference type="PROSITE" id="PS52052">
    <property type="entry name" value="PEHE"/>
    <property type="match status" value="1"/>
</dbReference>
<evidence type="ECO:0000256" key="14">
    <source>
        <dbReference type="ARBA" id="ARBA00048020"/>
    </source>
</evidence>
<dbReference type="SUPFAM" id="SSF56645">
    <property type="entry name" value="Acyl-CoA dehydrogenase NM domain-like"/>
    <property type="match status" value="1"/>
</dbReference>
<comment type="catalytic activity">
    <reaction evidence="14">
        <text>docosanoyl-CoA + oxidized [electron-transfer flavoprotein] + H(+) = (2E)-docosenoyl-CoA + reduced [electron-transfer flavoprotein]</text>
        <dbReference type="Rhea" id="RHEA:47228"/>
        <dbReference type="Rhea" id="RHEA-COMP:10685"/>
        <dbReference type="Rhea" id="RHEA-COMP:10686"/>
        <dbReference type="ChEBI" id="CHEBI:15378"/>
        <dbReference type="ChEBI" id="CHEBI:57692"/>
        <dbReference type="ChEBI" id="CHEBI:58307"/>
        <dbReference type="ChEBI" id="CHEBI:65059"/>
        <dbReference type="ChEBI" id="CHEBI:74692"/>
    </reaction>
    <physiologicalReaction direction="left-to-right" evidence="14">
        <dbReference type="Rhea" id="RHEA:47229"/>
    </physiologicalReaction>
</comment>
<reference evidence="22 23" key="1">
    <citation type="submission" date="2018-07" db="EMBL/GenBank/DDBJ databases">
        <title>A high quality draft genome assembly of the barn swallow (H. rustica rustica).</title>
        <authorList>
            <person name="Formenti G."/>
            <person name="Chiara M."/>
            <person name="Poveda L."/>
            <person name="Francoijs K.-J."/>
            <person name="Bonisoli-Alquati A."/>
            <person name="Canova L."/>
            <person name="Gianfranceschi L."/>
            <person name="Horner D.S."/>
            <person name="Saino N."/>
        </authorList>
    </citation>
    <scope>NUCLEOTIDE SEQUENCE [LARGE SCALE GENOMIC DNA]</scope>
    <source>
        <strain evidence="22">Chelidonia</strain>
        <tissue evidence="22">Blood</tissue>
    </source>
</reference>
<evidence type="ECO:0000256" key="1">
    <source>
        <dbReference type="ARBA" id="ARBA00001974"/>
    </source>
</evidence>
<evidence type="ECO:0000256" key="10">
    <source>
        <dbReference type="ARBA" id="ARBA00022946"/>
    </source>
</evidence>
<dbReference type="SMART" id="SM01300">
    <property type="entry name" value="PEHE"/>
    <property type="match status" value="1"/>
</dbReference>
<organism evidence="22 23">
    <name type="scientific">Hirundo rustica rustica</name>
    <dbReference type="NCBI Taxonomy" id="333673"/>
    <lineage>
        <taxon>Eukaryota</taxon>
        <taxon>Metazoa</taxon>
        <taxon>Chordata</taxon>
        <taxon>Craniata</taxon>
        <taxon>Vertebrata</taxon>
        <taxon>Euteleostomi</taxon>
        <taxon>Archelosauria</taxon>
        <taxon>Archosauria</taxon>
        <taxon>Dinosauria</taxon>
        <taxon>Saurischia</taxon>
        <taxon>Theropoda</taxon>
        <taxon>Coelurosauria</taxon>
        <taxon>Aves</taxon>
        <taxon>Neognathae</taxon>
        <taxon>Neoaves</taxon>
        <taxon>Telluraves</taxon>
        <taxon>Australaves</taxon>
        <taxon>Passeriformes</taxon>
        <taxon>Sylvioidea</taxon>
        <taxon>Hirundinidae</taxon>
        <taxon>Hirundo</taxon>
    </lineage>
</organism>
<evidence type="ECO:0000256" key="12">
    <source>
        <dbReference type="ARBA" id="ARBA00045155"/>
    </source>
</evidence>
<dbReference type="FunFam" id="1.10.540.10:FF:000017">
    <property type="entry name" value="long-chain specific acyl-CoA dehydrogenase, mitochondrial"/>
    <property type="match status" value="1"/>
</dbReference>
<evidence type="ECO:0000256" key="3">
    <source>
        <dbReference type="ARBA" id="ARBA00009347"/>
    </source>
</evidence>
<feature type="domain" description="PEHE" evidence="21">
    <location>
        <begin position="1197"/>
        <end position="1261"/>
    </location>
</feature>